<sequence>MLPLTEKDIRASFINASQRERKELNLPAHLDSIDWEAIDYLGWRDPKAPAQGYVVLHLDGVATGILLRKGDVQPRTRPQCAWCEDVELPNDVAFFSVKRGGAAGRRGDTVGTLVCADFECPVNVRRRPTVAYVGFDVDAAKQHRIDVLRERSQSFVRGIRGTD</sequence>
<dbReference type="Pfam" id="PF16571">
    <property type="entry name" value="FBP_C"/>
    <property type="match status" value="1"/>
</dbReference>
<dbReference type="InterPro" id="IPR032330">
    <property type="entry name" value="EF-G-binding_C"/>
</dbReference>
<dbReference type="OrthoDB" id="4171838at2"/>
<protein>
    <submittedName>
        <fullName evidence="2">FBP C-terminal treble-clef zinc-finger</fullName>
    </submittedName>
</protein>
<organism evidence="2 3">
    <name type="scientific">Okibacterium fritillariae</name>
    <dbReference type="NCBI Taxonomy" id="123320"/>
    <lineage>
        <taxon>Bacteria</taxon>
        <taxon>Bacillati</taxon>
        <taxon>Actinomycetota</taxon>
        <taxon>Actinomycetes</taxon>
        <taxon>Micrococcales</taxon>
        <taxon>Microbacteriaceae</taxon>
        <taxon>Okibacterium</taxon>
    </lineage>
</organism>
<keyword evidence="2" id="KW-0863">Zinc-finger</keyword>
<dbReference type="GO" id="GO:0008270">
    <property type="term" value="F:zinc ion binding"/>
    <property type="evidence" value="ECO:0007669"/>
    <property type="project" value="UniProtKB-KW"/>
</dbReference>
<reference evidence="2 3" key="1">
    <citation type="submission" date="2017-02" db="EMBL/GenBank/DDBJ databases">
        <authorList>
            <person name="Peterson S.W."/>
        </authorList>
    </citation>
    <scope>NUCLEOTIDE SEQUENCE [LARGE SCALE GENOMIC DNA]</scope>
    <source>
        <strain evidence="2 3">VKM Ac-2059</strain>
    </source>
</reference>
<dbReference type="Proteomes" id="UP000190857">
    <property type="component" value="Unassembled WGS sequence"/>
</dbReference>
<accession>A0A1T5KXQ3</accession>
<dbReference type="STRING" id="123320.SAMN06309945_2570"/>
<keyword evidence="2" id="KW-0862">Zinc</keyword>
<name>A0A1T5KXQ3_9MICO</name>
<dbReference type="RefSeq" id="WP_079728601.1">
    <property type="nucleotide sequence ID" value="NZ_FUZP01000003.1"/>
</dbReference>
<evidence type="ECO:0000313" key="3">
    <source>
        <dbReference type="Proteomes" id="UP000190857"/>
    </source>
</evidence>
<evidence type="ECO:0000313" key="2">
    <source>
        <dbReference type="EMBL" id="SKC67958.1"/>
    </source>
</evidence>
<evidence type="ECO:0000259" key="1">
    <source>
        <dbReference type="Pfam" id="PF16571"/>
    </source>
</evidence>
<keyword evidence="3" id="KW-1185">Reference proteome</keyword>
<dbReference type="EMBL" id="FUZP01000003">
    <property type="protein sequence ID" value="SKC67958.1"/>
    <property type="molecule type" value="Genomic_DNA"/>
</dbReference>
<keyword evidence="2" id="KW-0479">Metal-binding</keyword>
<gene>
    <name evidence="2" type="ORF">SAMN06309945_2570</name>
</gene>
<proteinExistence type="predicted"/>
<dbReference type="AlphaFoldDB" id="A0A1T5KXQ3"/>
<feature type="domain" description="Elongation factor G-binding protein C-terminal treble-clef zinc-finger" evidence="1">
    <location>
        <begin position="8"/>
        <end position="158"/>
    </location>
</feature>